<sequence>MIESYFHSFGIFTPEEIQEVIQLFEKREIAKHEFFIKEGNAVKEVAYIKSGIFRSYYTTTEGNESTYCFRFPHEMMTAYSAFITDDASLENMQALTASEIWVIKKQDIATLEKTNTNWTRFLKIIAEQQYIELEERVFQLQRDTSLQRYNNLLRKQPHYLQQIPLHYLASYLGITPRHLSRIRSGNTL</sequence>
<dbReference type="InterPro" id="IPR018490">
    <property type="entry name" value="cNMP-bd_dom_sf"/>
</dbReference>
<evidence type="ECO:0000313" key="2">
    <source>
        <dbReference type="EMBL" id="MDN3705890.1"/>
    </source>
</evidence>
<dbReference type="EMBL" id="JAUFQU010000001">
    <property type="protein sequence ID" value="MDN3705890.1"/>
    <property type="molecule type" value="Genomic_DNA"/>
</dbReference>
<dbReference type="InterPro" id="IPR014710">
    <property type="entry name" value="RmlC-like_jellyroll"/>
</dbReference>
<proteinExistence type="predicted"/>
<protein>
    <submittedName>
        <fullName evidence="2">Crp/Fnr family transcriptional regulator</fullName>
    </submittedName>
</protein>
<dbReference type="Gene3D" id="2.60.120.10">
    <property type="entry name" value="Jelly Rolls"/>
    <property type="match status" value="1"/>
</dbReference>
<reference evidence="3" key="1">
    <citation type="journal article" date="2019" name="Int. J. Syst. Evol. Microbiol.">
        <title>The Global Catalogue of Microorganisms (GCM) 10K type strain sequencing project: providing services to taxonomists for standard genome sequencing and annotation.</title>
        <authorList>
            <consortium name="The Broad Institute Genomics Platform"/>
            <consortium name="The Broad Institute Genome Sequencing Center for Infectious Disease"/>
            <person name="Wu L."/>
            <person name="Ma J."/>
        </authorList>
    </citation>
    <scope>NUCLEOTIDE SEQUENCE [LARGE SCALE GENOMIC DNA]</scope>
    <source>
        <strain evidence="3">CECT 7184</strain>
    </source>
</reference>
<dbReference type="Pfam" id="PF00027">
    <property type="entry name" value="cNMP_binding"/>
    <property type="match status" value="1"/>
</dbReference>
<accession>A0ABT8CNK5</accession>
<keyword evidence="3" id="KW-1185">Reference proteome</keyword>
<organism evidence="2 3">
    <name type="scientific">Paenimyroides ceti</name>
    <dbReference type="NCBI Taxonomy" id="395087"/>
    <lineage>
        <taxon>Bacteria</taxon>
        <taxon>Pseudomonadati</taxon>
        <taxon>Bacteroidota</taxon>
        <taxon>Flavobacteriia</taxon>
        <taxon>Flavobacteriales</taxon>
        <taxon>Flavobacteriaceae</taxon>
        <taxon>Paenimyroides</taxon>
    </lineage>
</organism>
<comment type="caution">
    <text evidence="2">The sequence shown here is derived from an EMBL/GenBank/DDBJ whole genome shotgun (WGS) entry which is preliminary data.</text>
</comment>
<name>A0ABT8CNK5_9FLAO</name>
<evidence type="ECO:0000313" key="3">
    <source>
        <dbReference type="Proteomes" id="UP001242368"/>
    </source>
</evidence>
<evidence type="ECO:0000259" key="1">
    <source>
        <dbReference type="Pfam" id="PF00027"/>
    </source>
</evidence>
<gene>
    <name evidence="2" type="ORF">QW060_01965</name>
</gene>
<dbReference type="InterPro" id="IPR000595">
    <property type="entry name" value="cNMP-bd_dom"/>
</dbReference>
<dbReference type="CDD" id="cd00038">
    <property type="entry name" value="CAP_ED"/>
    <property type="match status" value="1"/>
</dbReference>
<dbReference type="Proteomes" id="UP001242368">
    <property type="component" value="Unassembled WGS sequence"/>
</dbReference>
<feature type="domain" description="Cyclic nucleotide-binding" evidence="1">
    <location>
        <begin position="27"/>
        <end position="112"/>
    </location>
</feature>
<dbReference type="RefSeq" id="WP_290362038.1">
    <property type="nucleotide sequence ID" value="NZ_JAUFQU010000001.1"/>
</dbReference>
<dbReference type="SUPFAM" id="SSF51206">
    <property type="entry name" value="cAMP-binding domain-like"/>
    <property type="match status" value="1"/>
</dbReference>